<feature type="transmembrane region" description="Helical" evidence="1">
    <location>
        <begin position="7"/>
        <end position="40"/>
    </location>
</feature>
<reference evidence="3 4" key="1">
    <citation type="submission" date="2019-03" db="EMBL/GenBank/DDBJ databases">
        <title>Ramlibacter henchirensis DSM 14656, whole genome shotgun sequence.</title>
        <authorList>
            <person name="Zhang X."/>
            <person name="Feng G."/>
            <person name="Zhu H."/>
        </authorList>
    </citation>
    <scope>NUCLEOTIDE SEQUENCE [LARGE SCALE GENOMIC DNA]</scope>
    <source>
        <strain evidence="3 4">DSM 14656</strain>
    </source>
</reference>
<feature type="domain" description="NfeD-like C-terminal" evidence="2">
    <location>
        <begin position="84"/>
        <end position="141"/>
    </location>
</feature>
<dbReference type="InterPro" id="IPR012340">
    <property type="entry name" value="NA-bd_OB-fold"/>
</dbReference>
<dbReference type="EMBL" id="SMLM01000003">
    <property type="protein sequence ID" value="TFZ00868.1"/>
    <property type="molecule type" value="Genomic_DNA"/>
</dbReference>
<dbReference type="InterPro" id="IPR002810">
    <property type="entry name" value="NfeD-like_C"/>
</dbReference>
<evidence type="ECO:0000259" key="2">
    <source>
        <dbReference type="Pfam" id="PF01957"/>
    </source>
</evidence>
<dbReference type="RefSeq" id="WP_135265206.1">
    <property type="nucleotide sequence ID" value="NZ_SMLM01000003.1"/>
</dbReference>
<keyword evidence="1" id="KW-0472">Membrane</keyword>
<accession>A0A4Z0BRJ3</accession>
<dbReference type="Pfam" id="PF01957">
    <property type="entry name" value="NfeD"/>
    <property type="match status" value="1"/>
</dbReference>
<feature type="transmembrane region" description="Helical" evidence="1">
    <location>
        <begin position="46"/>
        <end position="67"/>
    </location>
</feature>
<dbReference type="OrthoDB" id="5654021at2"/>
<dbReference type="Gene3D" id="2.40.50.140">
    <property type="entry name" value="Nucleic acid-binding proteins"/>
    <property type="match status" value="1"/>
</dbReference>
<dbReference type="Proteomes" id="UP000298180">
    <property type="component" value="Unassembled WGS sequence"/>
</dbReference>
<evidence type="ECO:0000313" key="4">
    <source>
        <dbReference type="Proteomes" id="UP000298180"/>
    </source>
</evidence>
<dbReference type="AlphaFoldDB" id="A0A4Z0BRJ3"/>
<comment type="caution">
    <text evidence="3">The sequence shown here is derived from an EMBL/GenBank/DDBJ whole genome shotgun (WGS) entry which is preliminary data.</text>
</comment>
<evidence type="ECO:0000313" key="3">
    <source>
        <dbReference type="EMBL" id="TFZ00868.1"/>
    </source>
</evidence>
<protein>
    <submittedName>
        <fullName evidence="3">NfeD family protein</fullName>
    </submittedName>
</protein>
<keyword evidence="1" id="KW-1133">Transmembrane helix</keyword>
<proteinExistence type="predicted"/>
<keyword evidence="4" id="KW-1185">Reference proteome</keyword>
<name>A0A4Z0BRJ3_9BURK</name>
<evidence type="ECO:0000256" key="1">
    <source>
        <dbReference type="SAM" id="Phobius"/>
    </source>
</evidence>
<organism evidence="3 4">
    <name type="scientific">Ramlibacter henchirensis</name>
    <dbReference type="NCBI Taxonomy" id="204072"/>
    <lineage>
        <taxon>Bacteria</taxon>
        <taxon>Pseudomonadati</taxon>
        <taxon>Pseudomonadota</taxon>
        <taxon>Betaproteobacteria</taxon>
        <taxon>Burkholderiales</taxon>
        <taxon>Comamonadaceae</taxon>
        <taxon>Ramlibacter</taxon>
    </lineage>
</organism>
<keyword evidence="1" id="KW-0812">Transmembrane</keyword>
<gene>
    <name evidence="3" type="ORF">EZ313_20740</name>
</gene>
<sequence>MSDSTIWWLLAGGSVAVEMMTGSFYLLMIAFGMAAGALAAHLGASVTAQLVAAALVGGGAVGALHFWRSRRPRGPESGADPNVNLDVGETVVVEAWRPDGTAQVRYRGATWTAVHAAAGTLPAPGPHRVREVVGSRLVVEKV</sequence>